<protein>
    <submittedName>
        <fullName evidence="3">2033_t:CDS:1</fullName>
    </submittedName>
</protein>
<feature type="transmembrane region" description="Helical" evidence="1">
    <location>
        <begin position="157"/>
        <end position="181"/>
    </location>
</feature>
<dbReference type="EMBL" id="CAJVPJ010001285">
    <property type="protein sequence ID" value="CAG8584726.1"/>
    <property type="molecule type" value="Genomic_DNA"/>
</dbReference>
<feature type="transmembrane region" description="Helical" evidence="1">
    <location>
        <begin position="187"/>
        <end position="206"/>
    </location>
</feature>
<evidence type="ECO:0000313" key="3">
    <source>
        <dbReference type="EMBL" id="CAG8584726.1"/>
    </source>
</evidence>
<keyword evidence="1" id="KW-1133">Transmembrane helix</keyword>
<keyword evidence="1" id="KW-0812">Transmembrane</keyword>
<accession>A0A9N9C2N2</accession>
<dbReference type="Proteomes" id="UP000789572">
    <property type="component" value="Unassembled WGS sequence"/>
</dbReference>
<reference evidence="3" key="1">
    <citation type="submission" date="2021-06" db="EMBL/GenBank/DDBJ databases">
        <authorList>
            <person name="Kallberg Y."/>
            <person name="Tangrot J."/>
            <person name="Rosling A."/>
        </authorList>
    </citation>
    <scope>NUCLEOTIDE SEQUENCE</scope>
    <source>
        <strain evidence="3">IA702</strain>
    </source>
</reference>
<keyword evidence="2" id="KW-0732">Signal</keyword>
<feature type="transmembrane region" description="Helical" evidence="1">
    <location>
        <begin position="79"/>
        <end position="102"/>
    </location>
</feature>
<gene>
    <name evidence="3" type="ORF">POCULU_LOCUS6668</name>
</gene>
<sequence length="220" mass="24427">MAFLAAILTLGPTTYTCIRCYGDWPIVFIALGQLAPWSFKMFNDGARGRQAAAEAGGYEQLASSSSDSEPKFNESRDGFYIYLGAIVTVILSILGWAGLTMLSYDLNRVMETLHWVWVIYAVGLILSPIIIVSIFQSHDKSEVCFANAREFVKTNRFCSMIFMVMIFVMATFHIIGSHIILSRITNNWNGLAPQGAGLISSVVFFLGKRLLFFDVDCNCG</sequence>
<feature type="transmembrane region" description="Helical" evidence="1">
    <location>
        <begin position="114"/>
        <end position="136"/>
    </location>
</feature>
<evidence type="ECO:0000256" key="2">
    <source>
        <dbReference type="SAM" id="SignalP"/>
    </source>
</evidence>
<evidence type="ECO:0000256" key="1">
    <source>
        <dbReference type="SAM" id="Phobius"/>
    </source>
</evidence>
<evidence type="ECO:0000313" key="4">
    <source>
        <dbReference type="Proteomes" id="UP000789572"/>
    </source>
</evidence>
<comment type="caution">
    <text evidence="3">The sequence shown here is derived from an EMBL/GenBank/DDBJ whole genome shotgun (WGS) entry which is preliminary data.</text>
</comment>
<organism evidence="3 4">
    <name type="scientific">Paraglomus occultum</name>
    <dbReference type="NCBI Taxonomy" id="144539"/>
    <lineage>
        <taxon>Eukaryota</taxon>
        <taxon>Fungi</taxon>
        <taxon>Fungi incertae sedis</taxon>
        <taxon>Mucoromycota</taxon>
        <taxon>Glomeromycotina</taxon>
        <taxon>Glomeromycetes</taxon>
        <taxon>Paraglomerales</taxon>
        <taxon>Paraglomeraceae</taxon>
        <taxon>Paraglomus</taxon>
    </lineage>
</organism>
<keyword evidence="1" id="KW-0472">Membrane</keyword>
<proteinExistence type="predicted"/>
<keyword evidence="4" id="KW-1185">Reference proteome</keyword>
<name>A0A9N9C2N2_9GLOM</name>
<dbReference type="AlphaFoldDB" id="A0A9N9C2N2"/>
<dbReference type="OrthoDB" id="2396694at2759"/>
<feature type="signal peptide" evidence="2">
    <location>
        <begin position="1"/>
        <end position="16"/>
    </location>
</feature>
<feature type="chain" id="PRO_5040418525" evidence="2">
    <location>
        <begin position="17"/>
        <end position="220"/>
    </location>
</feature>